<gene>
    <name evidence="1" type="ORF">BACUNI_04117</name>
</gene>
<evidence type="ECO:0008006" key="3">
    <source>
        <dbReference type="Google" id="ProtNLM"/>
    </source>
</evidence>
<reference evidence="1" key="2">
    <citation type="submission" date="2013-11" db="EMBL/GenBank/DDBJ databases">
        <title>Draft genome sequence of Bacteroides uniformis (ATCC 8492).</title>
        <authorList>
            <person name="Sudarsanam P."/>
            <person name="Ley R."/>
            <person name="Guruge J."/>
            <person name="Turnbaugh P.J."/>
            <person name="Mahowald M."/>
            <person name="Liep D."/>
            <person name="Gordon J."/>
        </authorList>
    </citation>
    <scope>NUCLEOTIDE SEQUENCE</scope>
    <source>
        <strain evidence="1">ATCC 8492</strain>
    </source>
</reference>
<evidence type="ECO:0000313" key="1">
    <source>
        <dbReference type="EMBL" id="EDO52500.1"/>
    </source>
</evidence>
<proteinExistence type="predicted"/>
<name>A0ABC9N6W5_BACUC</name>
<dbReference type="EMBL" id="AAYH02000048">
    <property type="protein sequence ID" value="EDO52500.1"/>
    <property type="molecule type" value="Genomic_DNA"/>
</dbReference>
<sequence length="83" mass="9466">MLVWQVCLASVCLHIRRKSNCILCVLASRRVCAVPLLPNCSPGLCRFLRVLCSSCSPILLFIIRCTILARRCTVLWCVQFLLW</sequence>
<protein>
    <recommendedName>
        <fullName evidence="3">Secreted protein</fullName>
    </recommendedName>
</protein>
<evidence type="ECO:0000313" key="2">
    <source>
        <dbReference type="Proteomes" id="UP000004110"/>
    </source>
</evidence>
<reference evidence="1" key="1">
    <citation type="submission" date="2007-06" db="EMBL/GenBank/DDBJ databases">
        <authorList>
            <person name="Fulton L."/>
            <person name="Clifton S."/>
            <person name="Fulton B."/>
            <person name="Xu J."/>
            <person name="Minx P."/>
            <person name="Pepin K.H."/>
            <person name="Johnson M."/>
            <person name="Thiruvilangam P."/>
            <person name="Bhonagiri V."/>
            <person name="Nash W.E."/>
            <person name="Mardis E.R."/>
            <person name="Wilson R.K."/>
        </authorList>
    </citation>
    <scope>NUCLEOTIDE SEQUENCE [LARGE SCALE GENOMIC DNA]</scope>
    <source>
        <strain evidence="1">ATCC 8492</strain>
    </source>
</reference>
<comment type="caution">
    <text evidence="1">The sequence shown here is derived from an EMBL/GenBank/DDBJ whole genome shotgun (WGS) entry which is preliminary data.</text>
</comment>
<dbReference type="AlphaFoldDB" id="A0ABC9N6W5"/>
<keyword evidence="2" id="KW-1185">Reference proteome</keyword>
<organism evidence="1 2">
    <name type="scientific">Bacteroides uniformis (strain ATCC 8492 / DSM 6597 / CCUG 4942 / CIP 103695 / JCM 5828 / KCTC 5204 / NCTC 13054 / VPI 0061)</name>
    <dbReference type="NCBI Taxonomy" id="411479"/>
    <lineage>
        <taxon>Bacteria</taxon>
        <taxon>Pseudomonadati</taxon>
        <taxon>Bacteroidota</taxon>
        <taxon>Bacteroidia</taxon>
        <taxon>Bacteroidales</taxon>
        <taxon>Bacteroidaceae</taxon>
        <taxon>Bacteroides</taxon>
    </lineage>
</organism>
<accession>A0ABC9N6W5</accession>
<dbReference type="Proteomes" id="UP000004110">
    <property type="component" value="Unassembled WGS sequence"/>
</dbReference>